<proteinExistence type="predicted"/>
<reference evidence="1" key="1">
    <citation type="submission" date="2019-06" db="EMBL/GenBank/DDBJ databases">
        <authorList>
            <person name="Zheng W."/>
        </authorList>
    </citation>
    <scope>NUCLEOTIDE SEQUENCE</scope>
    <source>
        <strain evidence="1">QDHG01</strain>
    </source>
</reference>
<keyword evidence="2" id="KW-1185">Reference proteome</keyword>
<dbReference type="AlphaFoldDB" id="A0A8J8T616"/>
<evidence type="ECO:0000313" key="1">
    <source>
        <dbReference type="EMBL" id="TNV83747.1"/>
    </source>
</evidence>
<comment type="caution">
    <text evidence="1">The sequence shown here is derived from an EMBL/GenBank/DDBJ whole genome shotgun (WGS) entry which is preliminary data.</text>
</comment>
<sequence length="79" mass="9045">MVIGPNRILLKRGNPKLAEKMNSPTRELGNNACYLTSTYLTLEWVMMWSSYSLLLSFSSKQLILMSLNFGLAFALRNRE</sequence>
<evidence type="ECO:0000313" key="2">
    <source>
        <dbReference type="Proteomes" id="UP000785679"/>
    </source>
</evidence>
<accession>A0A8J8T616</accession>
<dbReference type="EMBL" id="RRYP01003511">
    <property type="protein sequence ID" value="TNV83747.1"/>
    <property type="molecule type" value="Genomic_DNA"/>
</dbReference>
<name>A0A8J8T616_HALGN</name>
<dbReference type="Proteomes" id="UP000785679">
    <property type="component" value="Unassembled WGS sequence"/>
</dbReference>
<gene>
    <name evidence="1" type="ORF">FGO68_gene2078</name>
</gene>
<protein>
    <submittedName>
        <fullName evidence="1">Uncharacterized protein</fullName>
    </submittedName>
</protein>
<organism evidence="1 2">
    <name type="scientific">Halteria grandinella</name>
    <dbReference type="NCBI Taxonomy" id="5974"/>
    <lineage>
        <taxon>Eukaryota</taxon>
        <taxon>Sar</taxon>
        <taxon>Alveolata</taxon>
        <taxon>Ciliophora</taxon>
        <taxon>Intramacronucleata</taxon>
        <taxon>Spirotrichea</taxon>
        <taxon>Stichotrichia</taxon>
        <taxon>Sporadotrichida</taxon>
        <taxon>Halteriidae</taxon>
        <taxon>Halteria</taxon>
    </lineage>
</organism>